<evidence type="ECO:0000313" key="2">
    <source>
        <dbReference type="Proteomes" id="UP000231602"/>
    </source>
</evidence>
<sequence>MAVVFVVRFAFVNLDNKIIPNEFLEARNGASLIARNIVDSSDESAKKIEEISKLSNEEKYEEALNIVLQEINRNKETRNKAIELSKNLEKMVSNTAQISPESSALIAIEAITIETTIINKLITYNDDLMQLLGVLKTKLLELDTNSHQKIIDLVNKLNNEAKEVNASNEKFNEIMDKFDNSK</sequence>
<organism evidence="1 2">
    <name type="scientific">Candidatus Wolfebacteria bacterium CG10_big_fil_rev_8_21_14_0_10_31_9</name>
    <dbReference type="NCBI Taxonomy" id="1975070"/>
    <lineage>
        <taxon>Bacteria</taxon>
        <taxon>Candidatus Wolfeibacteriota</taxon>
    </lineage>
</organism>
<evidence type="ECO:0008006" key="3">
    <source>
        <dbReference type="Google" id="ProtNLM"/>
    </source>
</evidence>
<evidence type="ECO:0000313" key="1">
    <source>
        <dbReference type="EMBL" id="PIR44058.1"/>
    </source>
</evidence>
<protein>
    <recommendedName>
        <fullName evidence="3">DUF5667 domain-containing protein</fullName>
    </recommendedName>
</protein>
<comment type="caution">
    <text evidence="1">The sequence shown here is derived from an EMBL/GenBank/DDBJ whole genome shotgun (WGS) entry which is preliminary data.</text>
</comment>
<reference evidence="1 2" key="1">
    <citation type="submission" date="2017-09" db="EMBL/GenBank/DDBJ databases">
        <title>Depth-based differentiation of microbial function through sediment-hosted aquifers and enrichment of novel symbionts in the deep terrestrial subsurface.</title>
        <authorList>
            <person name="Probst A.J."/>
            <person name="Ladd B."/>
            <person name="Jarett J.K."/>
            <person name="Geller-Mcgrath D.E."/>
            <person name="Sieber C.M."/>
            <person name="Emerson J.B."/>
            <person name="Anantharaman K."/>
            <person name="Thomas B.C."/>
            <person name="Malmstrom R."/>
            <person name="Stieglmeier M."/>
            <person name="Klingl A."/>
            <person name="Woyke T."/>
            <person name="Ryan C.M."/>
            <person name="Banfield J.F."/>
        </authorList>
    </citation>
    <scope>NUCLEOTIDE SEQUENCE [LARGE SCALE GENOMIC DNA]</scope>
    <source>
        <strain evidence="1">CG10_big_fil_rev_8_21_14_0_10_31_9</strain>
    </source>
</reference>
<proteinExistence type="predicted"/>
<dbReference type="Proteomes" id="UP000231602">
    <property type="component" value="Unassembled WGS sequence"/>
</dbReference>
<name>A0A2H0RC22_9BACT</name>
<accession>A0A2H0RC22</accession>
<dbReference type="AlphaFoldDB" id="A0A2H0RC22"/>
<gene>
    <name evidence="1" type="ORF">COV23_01885</name>
</gene>
<dbReference type="EMBL" id="PCXV01000030">
    <property type="protein sequence ID" value="PIR44058.1"/>
    <property type="molecule type" value="Genomic_DNA"/>
</dbReference>